<comment type="pathway">
    <text evidence="6 14">Cofactor biosynthesis; adenosylcobalamin biosynthesis; adenosylcobalamin from cob(II)yrinate a,c-diamide: step 5/7.</text>
</comment>
<evidence type="ECO:0000256" key="1">
    <source>
        <dbReference type="ARBA" id="ARBA00000312"/>
    </source>
</evidence>
<feature type="binding site" evidence="16">
    <location>
        <position position="83"/>
    </location>
    <ligand>
        <name>GTP</name>
        <dbReference type="ChEBI" id="CHEBI:37565"/>
    </ligand>
</feature>
<comment type="pathway">
    <text evidence="5 14">Cofactor biosynthesis; adenosylcobalamin biosynthesis; adenosylcobalamin from cob(II)yrinate a,c-diamide: step 6/7.</text>
</comment>
<dbReference type="InterPro" id="IPR003203">
    <property type="entry name" value="CobU/CobP"/>
</dbReference>
<proteinExistence type="inferred from homology"/>
<dbReference type="Gene3D" id="3.40.50.300">
    <property type="entry name" value="P-loop containing nucleotide triphosphate hydrolases"/>
    <property type="match status" value="1"/>
</dbReference>
<dbReference type="PANTHER" id="PTHR34848">
    <property type="match status" value="1"/>
</dbReference>
<feature type="binding site" evidence="16">
    <location>
        <begin position="8"/>
        <end position="15"/>
    </location>
    <ligand>
        <name>GTP</name>
        <dbReference type="ChEBI" id="CHEBI:37565"/>
    </ligand>
</feature>
<evidence type="ECO:0000256" key="3">
    <source>
        <dbReference type="ARBA" id="ARBA00001522"/>
    </source>
</evidence>
<sequence length="173" mass="19071">MTTELVLGGARSGKSSYAESLALAGGKEVVYIATATAGDDEMAERIERHRQDRPNNWHVVEEPIALAKVIADYSTKENCLLVDCLTLWLTNCLFNQDYAIDWQQQKVDFLAALEQAPGDIILVSNEVGQGIVPMGKMSRRFVDESGWLHQALAKQVERVTFVTAGIPQHLKGA</sequence>
<protein>
    <recommendedName>
        <fullName evidence="14">Bifunctional adenosylcobalamin biosynthesis protein</fullName>
        <ecNumber evidence="14">2.7.1.156</ecNumber>
        <ecNumber evidence="14">2.7.7.62</ecNumber>
    </recommendedName>
</protein>
<reference evidence="17 18" key="1">
    <citation type="submission" date="2018-03" db="EMBL/GenBank/DDBJ databases">
        <title>Whole genome sequencing of Histamine producing bacteria.</title>
        <authorList>
            <person name="Butler K."/>
        </authorList>
    </citation>
    <scope>NUCLEOTIDE SEQUENCE [LARGE SCALE GENOMIC DNA]</scope>
    <source>
        <strain evidence="17 18">DSM 19138</strain>
    </source>
</reference>
<evidence type="ECO:0000256" key="14">
    <source>
        <dbReference type="PIRNR" id="PIRNR006135"/>
    </source>
</evidence>
<evidence type="ECO:0000256" key="13">
    <source>
        <dbReference type="ARBA" id="ARBA00023134"/>
    </source>
</evidence>
<evidence type="ECO:0000256" key="9">
    <source>
        <dbReference type="ARBA" id="ARBA00022679"/>
    </source>
</evidence>
<dbReference type="InterPro" id="IPR027417">
    <property type="entry name" value="P-loop_NTPase"/>
</dbReference>
<accession>A0A2T3NJS5</accession>
<keyword evidence="12 14" id="KW-0067">ATP-binding</keyword>
<evidence type="ECO:0000256" key="6">
    <source>
        <dbReference type="ARBA" id="ARBA00005159"/>
    </source>
</evidence>
<organism evidence="17 18">
    <name type="scientific">Photobacterium rosenbergii</name>
    <dbReference type="NCBI Taxonomy" id="294936"/>
    <lineage>
        <taxon>Bacteria</taxon>
        <taxon>Pseudomonadati</taxon>
        <taxon>Pseudomonadota</taxon>
        <taxon>Gammaproteobacteria</taxon>
        <taxon>Vibrionales</taxon>
        <taxon>Vibrionaceae</taxon>
        <taxon>Photobacterium</taxon>
    </lineage>
</organism>
<evidence type="ECO:0000256" key="4">
    <source>
        <dbReference type="ARBA" id="ARBA00003889"/>
    </source>
</evidence>
<comment type="catalytic activity">
    <reaction evidence="3">
        <text>adenosylcob(III)inamide + GTP = adenosylcob(III)inamide phosphate + GDP + H(+)</text>
        <dbReference type="Rhea" id="RHEA:15765"/>
        <dbReference type="ChEBI" id="CHEBI:2480"/>
        <dbReference type="ChEBI" id="CHEBI:15378"/>
        <dbReference type="ChEBI" id="CHEBI:37565"/>
        <dbReference type="ChEBI" id="CHEBI:58189"/>
        <dbReference type="ChEBI" id="CHEBI:58502"/>
        <dbReference type="EC" id="2.7.1.156"/>
    </reaction>
</comment>
<dbReference type="GO" id="GO:0005525">
    <property type="term" value="F:GTP binding"/>
    <property type="evidence" value="ECO:0007669"/>
    <property type="project" value="UniProtKB-UniRule"/>
</dbReference>
<dbReference type="CDD" id="cd00544">
    <property type="entry name" value="CobU"/>
    <property type="match status" value="1"/>
</dbReference>
<comment type="similarity">
    <text evidence="7 14">Belongs to the CobU/CobP family.</text>
</comment>
<keyword evidence="17" id="KW-0548">Nucleotidyltransferase</keyword>
<evidence type="ECO:0000256" key="11">
    <source>
        <dbReference type="ARBA" id="ARBA00022777"/>
    </source>
</evidence>
<evidence type="ECO:0000256" key="5">
    <source>
        <dbReference type="ARBA" id="ARBA00004692"/>
    </source>
</evidence>
<comment type="function">
    <text evidence="4 14">Catalyzes ATP-dependent phosphorylation of adenosylcobinamide and addition of GMP to adenosylcobinamide phosphate.</text>
</comment>
<dbReference type="UniPathway" id="UPA00148">
    <property type="reaction ID" value="UER00236"/>
</dbReference>
<feature type="binding site" evidence="16">
    <location>
        <begin position="33"/>
        <end position="35"/>
    </location>
    <ligand>
        <name>GTP</name>
        <dbReference type="ChEBI" id="CHEBI:37565"/>
    </ligand>
</feature>
<dbReference type="PANTHER" id="PTHR34848:SF1">
    <property type="entry name" value="BIFUNCTIONAL ADENOSYLCOBALAMIN BIOSYNTHESIS PROTEIN COBU"/>
    <property type="match status" value="1"/>
</dbReference>
<evidence type="ECO:0000313" key="17">
    <source>
        <dbReference type="EMBL" id="PSW15766.1"/>
    </source>
</evidence>
<evidence type="ECO:0000256" key="15">
    <source>
        <dbReference type="PIRSR" id="PIRSR006135-1"/>
    </source>
</evidence>
<evidence type="ECO:0000256" key="2">
    <source>
        <dbReference type="ARBA" id="ARBA00000711"/>
    </source>
</evidence>
<dbReference type="EMBL" id="PYMB01000001">
    <property type="protein sequence ID" value="PSW15766.1"/>
    <property type="molecule type" value="Genomic_DNA"/>
</dbReference>
<dbReference type="GO" id="GO:0005524">
    <property type="term" value="F:ATP binding"/>
    <property type="evidence" value="ECO:0007669"/>
    <property type="project" value="UniProtKB-UniRule"/>
</dbReference>
<evidence type="ECO:0000256" key="8">
    <source>
        <dbReference type="ARBA" id="ARBA00022573"/>
    </source>
</evidence>
<keyword evidence="8 14" id="KW-0169">Cobalamin biosynthesis</keyword>
<comment type="caution">
    <text evidence="17">The sequence shown here is derived from an EMBL/GenBank/DDBJ whole genome shotgun (WGS) entry which is preliminary data.</text>
</comment>
<evidence type="ECO:0000256" key="10">
    <source>
        <dbReference type="ARBA" id="ARBA00022741"/>
    </source>
</evidence>
<evidence type="ECO:0000256" key="16">
    <source>
        <dbReference type="PIRSR" id="PIRSR006135-2"/>
    </source>
</evidence>
<dbReference type="SUPFAM" id="SSF52540">
    <property type="entry name" value="P-loop containing nucleoside triphosphate hydrolases"/>
    <property type="match status" value="1"/>
</dbReference>
<name>A0A2T3NJS5_9GAMM</name>
<feature type="binding site" evidence="16">
    <location>
        <position position="61"/>
    </location>
    <ligand>
        <name>GTP</name>
        <dbReference type="ChEBI" id="CHEBI:37565"/>
    </ligand>
</feature>
<dbReference type="GO" id="GO:0043752">
    <property type="term" value="F:adenosylcobinamide kinase activity"/>
    <property type="evidence" value="ECO:0007669"/>
    <property type="project" value="UniProtKB-EC"/>
</dbReference>
<feature type="binding site" evidence="16">
    <location>
        <begin position="50"/>
        <end position="53"/>
    </location>
    <ligand>
        <name>GTP</name>
        <dbReference type="ChEBI" id="CHEBI:37565"/>
    </ligand>
</feature>
<comment type="catalytic activity">
    <reaction evidence="1 14">
        <text>adenosylcob(III)inamide + ATP = adenosylcob(III)inamide phosphate + ADP + H(+)</text>
        <dbReference type="Rhea" id="RHEA:15769"/>
        <dbReference type="ChEBI" id="CHEBI:2480"/>
        <dbReference type="ChEBI" id="CHEBI:15378"/>
        <dbReference type="ChEBI" id="CHEBI:30616"/>
        <dbReference type="ChEBI" id="CHEBI:58502"/>
        <dbReference type="ChEBI" id="CHEBI:456216"/>
        <dbReference type="EC" id="2.7.1.156"/>
    </reaction>
</comment>
<dbReference type="PIRSF" id="PIRSF006135">
    <property type="entry name" value="CobU"/>
    <property type="match status" value="1"/>
</dbReference>
<dbReference type="EC" id="2.7.1.156" evidence="14"/>
<gene>
    <name evidence="17" type="ORF">C9J01_01750</name>
</gene>
<keyword evidence="10 14" id="KW-0547">Nucleotide-binding</keyword>
<dbReference type="AlphaFoldDB" id="A0A2T3NJS5"/>
<feature type="active site" description="GMP-histidine intermediate" evidence="15">
    <location>
        <position position="49"/>
    </location>
</feature>
<dbReference type="EC" id="2.7.7.62" evidence="14"/>
<keyword evidence="9 14" id="KW-0808">Transferase</keyword>
<comment type="catalytic activity">
    <reaction evidence="2 14">
        <text>adenosylcob(III)inamide phosphate + GTP + H(+) = adenosylcob(III)inamide-GDP + diphosphate</text>
        <dbReference type="Rhea" id="RHEA:22712"/>
        <dbReference type="ChEBI" id="CHEBI:15378"/>
        <dbReference type="ChEBI" id="CHEBI:33019"/>
        <dbReference type="ChEBI" id="CHEBI:37565"/>
        <dbReference type="ChEBI" id="CHEBI:58502"/>
        <dbReference type="ChEBI" id="CHEBI:60487"/>
        <dbReference type="EC" id="2.7.7.62"/>
    </reaction>
</comment>
<evidence type="ECO:0000313" key="18">
    <source>
        <dbReference type="Proteomes" id="UP000241346"/>
    </source>
</evidence>
<dbReference type="RefSeq" id="WP_107296384.1">
    <property type="nucleotide sequence ID" value="NZ_PYMB01000001.1"/>
</dbReference>
<evidence type="ECO:0000256" key="12">
    <source>
        <dbReference type="ARBA" id="ARBA00022840"/>
    </source>
</evidence>
<dbReference type="GO" id="GO:0008820">
    <property type="term" value="F:cobinamide phosphate guanylyltransferase activity"/>
    <property type="evidence" value="ECO:0007669"/>
    <property type="project" value="UniProtKB-UniRule"/>
</dbReference>
<dbReference type="Pfam" id="PF02283">
    <property type="entry name" value="CobU"/>
    <property type="match status" value="1"/>
</dbReference>
<dbReference type="Proteomes" id="UP000241346">
    <property type="component" value="Unassembled WGS sequence"/>
</dbReference>
<dbReference type="GO" id="GO:0009236">
    <property type="term" value="P:cobalamin biosynthetic process"/>
    <property type="evidence" value="ECO:0007669"/>
    <property type="project" value="UniProtKB-UniRule"/>
</dbReference>
<keyword evidence="13 14" id="KW-0342">GTP-binding</keyword>
<evidence type="ECO:0000256" key="7">
    <source>
        <dbReference type="ARBA" id="ARBA00007490"/>
    </source>
</evidence>
<dbReference type="NCBIfam" id="NF004469">
    <property type="entry name" value="PRK05800.1"/>
    <property type="match status" value="1"/>
</dbReference>
<dbReference type="OrthoDB" id="9788370at2"/>
<keyword evidence="11 14" id="KW-0418">Kinase</keyword>